<proteinExistence type="predicted"/>
<sequence length="240" mass="28085">MVAFFIIALGSLEHLCSFHHQKGIIYHNKMSITEQINTAIKDALAQSLGTIVEETTKEVKRSMQDDVTDTIVKKVRQEQVPTFKKKFNSDQYKHTKVMEKIMSKINSNLEANDITKAKESTSEGMKEIYKRQKLIQIADREEDGWEVIKCYQSDNLASDSEDEKRLNKSRRQAKQNKKEARTRRLNYRKKFDQNGSRDYTSNSFYSTRYPPKDRSCYYCGKEGHFQYNCPVKRSDLNKGH</sequence>
<dbReference type="OrthoDB" id="5990141at2759"/>
<keyword evidence="6" id="KW-1185">Reference proteome</keyword>
<reference evidence="5" key="1">
    <citation type="submission" date="2021-01" db="UniProtKB">
        <authorList>
            <consortium name="EnsemblMetazoa"/>
        </authorList>
    </citation>
    <scope>IDENTIFICATION</scope>
</reference>
<name>A0A7M5X4P3_9CNID</name>
<dbReference type="AlphaFoldDB" id="A0A7M5X4P3"/>
<evidence type="ECO:0000313" key="5">
    <source>
        <dbReference type="EnsemblMetazoa" id="CLYHEMP017101.1"/>
    </source>
</evidence>
<dbReference type="InterPro" id="IPR001878">
    <property type="entry name" value="Znf_CCHC"/>
</dbReference>
<dbReference type="SMART" id="SM00343">
    <property type="entry name" value="ZnF_C2HC"/>
    <property type="match status" value="1"/>
</dbReference>
<dbReference type="GO" id="GO:0008270">
    <property type="term" value="F:zinc ion binding"/>
    <property type="evidence" value="ECO:0007669"/>
    <property type="project" value="UniProtKB-KW"/>
</dbReference>
<keyword evidence="1" id="KW-0863">Zinc-finger</keyword>
<dbReference type="PROSITE" id="PS50158">
    <property type="entry name" value="ZF_CCHC"/>
    <property type="match status" value="1"/>
</dbReference>
<dbReference type="InterPro" id="IPR036875">
    <property type="entry name" value="Znf_CCHC_sf"/>
</dbReference>
<dbReference type="SUPFAM" id="SSF57756">
    <property type="entry name" value="Retrovirus zinc finger-like domains"/>
    <property type="match status" value="1"/>
</dbReference>
<evidence type="ECO:0000256" key="2">
    <source>
        <dbReference type="SAM" id="MobiDB-lite"/>
    </source>
</evidence>
<accession>A0A7M5X4P3</accession>
<keyword evidence="1" id="KW-0479">Metal-binding</keyword>
<evidence type="ECO:0000313" key="6">
    <source>
        <dbReference type="Proteomes" id="UP000594262"/>
    </source>
</evidence>
<dbReference type="GO" id="GO:0003676">
    <property type="term" value="F:nucleic acid binding"/>
    <property type="evidence" value="ECO:0007669"/>
    <property type="project" value="InterPro"/>
</dbReference>
<feature type="compositionally biased region" description="Basic residues" evidence="2">
    <location>
        <begin position="167"/>
        <end position="181"/>
    </location>
</feature>
<dbReference type="Gene3D" id="4.10.60.10">
    <property type="entry name" value="Zinc finger, CCHC-type"/>
    <property type="match status" value="1"/>
</dbReference>
<feature type="region of interest" description="Disordered" evidence="2">
    <location>
        <begin position="159"/>
        <end position="181"/>
    </location>
</feature>
<feature type="chain" id="PRO_5029738526" description="CCHC-type domain-containing protein" evidence="3">
    <location>
        <begin position="19"/>
        <end position="240"/>
    </location>
</feature>
<dbReference type="Pfam" id="PF00098">
    <property type="entry name" value="zf-CCHC"/>
    <property type="match status" value="1"/>
</dbReference>
<feature type="domain" description="CCHC-type" evidence="4">
    <location>
        <begin position="216"/>
        <end position="230"/>
    </location>
</feature>
<dbReference type="Proteomes" id="UP000594262">
    <property type="component" value="Unplaced"/>
</dbReference>
<dbReference type="EnsemblMetazoa" id="CLYHEMT017101.1">
    <property type="protein sequence ID" value="CLYHEMP017101.1"/>
    <property type="gene ID" value="CLYHEMG017101"/>
</dbReference>
<protein>
    <recommendedName>
        <fullName evidence="4">CCHC-type domain-containing protein</fullName>
    </recommendedName>
</protein>
<keyword evidence="3" id="KW-0732">Signal</keyword>
<evidence type="ECO:0000259" key="4">
    <source>
        <dbReference type="PROSITE" id="PS50158"/>
    </source>
</evidence>
<evidence type="ECO:0000256" key="1">
    <source>
        <dbReference type="PROSITE-ProRule" id="PRU00047"/>
    </source>
</evidence>
<evidence type="ECO:0000256" key="3">
    <source>
        <dbReference type="SAM" id="SignalP"/>
    </source>
</evidence>
<keyword evidence="1" id="KW-0862">Zinc</keyword>
<feature type="signal peptide" evidence="3">
    <location>
        <begin position="1"/>
        <end position="18"/>
    </location>
</feature>
<organism evidence="5 6">
    <name type="scientific">Clytia hemisphaerica</name>
    <dbReference type="NCBI Taxonomy" id="252671"/>
    <lineage>
        <taxon>Eukaryota</taxon>
        <taxon>Metazoa</taxon>
        <taxon>Cnidaria</taxon>
        <taxon>Hydrozoa</taxon>
        <taxon>Hydroidolina</taxon>
        <taxon>Leptothecata</taxon>
        <taxon>Obeliida</taxon>
        <taxon>Clytiidae</taxon>
        <taxon>Clytia</taxon>
    </lineage>
</organism>